<dbReference type="RefSeq" id="WP_329510885.1">
    <property type="nucleotide sequence ID" value="NZ_BAAAYZ010000190.1"/>
</dbReference>
<evidence type="ECO:0000256" key="5">
    <source>
        <dbReference type="ARBA" id="ARBA00023210"/>
    </source>
</evidence>
<evidence type="ECO:0000313" key="7">
    <source>
        <dbReference type="EMBL" id="MED7826487.1"/>
    </source>
</evidence>
<evidence type="ECO:0000256" key="3">
    <source>
        <dbReference type="ARBA" id="ARBA00022618"/>
    </source>
</evidence>
<dbReference type="Gene3D" id="2.30.31.20">
    <property type="entry name" value="Sporulation-specific cell division protein SsgB"/>
    <property type="match status" value="1"/>
</dbReference>
<dbReference type="Pfam" id="PF04686">
    <property type="entry name" value="SsgA"/>
    <property type="match status" value="1"/>
</dbReference>
<organism evidence="7 8">
    <name type="scientific">Streptomyces chiangmaiensis</name>
    <dbReference type="NCBI Taxonomy" id="766497"/>
    <lineage>
        <taxon>Bacteria</taxon>
        <taxon>Bacillati</taxon>
        <taxon>Actinomycetota</taxon>
        <taxon>Actinomycetes</taxon>
        <taxon>Kitasatosporales</taxon>
        <taxon>Streptomycetaceae</taxon>
        <taxon>Streptomyces</taxon>
    </lineage>
</organism>
<dbReference type="InterPro" id="IPR038658">
    <property type="entry name" value="SsgB_sf"/>
</dbReference>
<reference evidence="7" key="1">
    <citation type="submission" date="2024-01" db="EMBL/GenBank/DDBJ databases">
        <title>First draft genome sequence data of TA4-1, the type strain of Gram-positive actinobacterium Streptomyces chiangmaiensis.</title>
        <authorList>
            <person name="Yasawong M."/>
            <person name="Nantapong N."/>
        </authorList>
    </citation>
    <scope>NUCLEOTIDE SEQUENCE</scope>
    <source>
        <strain evidence="7">TA4-1</strain>
    </source>
</reference>
<keyword evidence="8" id="KW-1185">Reference proteome</keyword>
<keyword evidence="5" id="KW-0717">Septation</keyword>
<proteinExistence type="inferred from homology"/>
<keyword evidence="4" id="KW-0749">Sporulation</keyword>
<evidence type="ECO:0000256" key="1">
    <source>
        <dbReference type="ARBA" id="ARBA00004431"/>
    </source>
</evidence>
<gene>
    <name evidence="7" type="ORF">VXC91_32210</name>
</gene>
<evidence type="ECO:0000256" key="6">
    <source>
        <dbReference type="ARBA" id="ARBA00023306"/>
    </source>
</evidence>
<dbReference type="Proteomes" id="UP001333996">
    <property type="component" value="Unassembled WGS sequence"/>
</dbReference>
<comment type="similarity">
    <text evidence="2">Belongs to the SsgA family.</text>
</comment>
<dbReference type="InterPro" id="IPR006776">
    <property type="entry name" value="SsgB"/>
</dbReference>
<protein>
    <submittedName>
        <fullName evidence="7">SsgA family sporulation/cell division regulator</fullName>
    </submittedName>
</protein>
<name>A0ABU7FQV0_9ACTN</name>
<dbReference type="EMBL" id="JAYWVC010000160">
    <property type="protein sequence ID" value="MED7826487.1"/>
    <property type="molecule type" value="Genomic_DNA"/>
</dbReference>
<evidence type="ECO:0000256" key="2">
    <source>
        <dbReference type="ARBA" id="ARBA00009323"/>
    </source>
</evidence>
<comment type="subcellular location">
    <subcellularLocation>
        <location evidence="1">Cell septum</location>
    </subcellularLocation>
</comment>
<evidence type="ECO:0000256" key="4">
    <source>
        <dbReference type="ARBA" id="ARBA00022969"/>
    </source>
</evidence>
<keyword evidence="3" id="KW-0132">Cell division</keyword>
<evidence type="ECO:0000313" key="8">
    <source>
        <dbReference type="Proteomes" id="UP001333996"/>
    </source>
</evidence>
<keyword evidence="6" id="KW-0131">Cell cycle</keyword>
<sequence length="142" mass="16527">MAENQHDPHVPQSARREVAPLSVRINQLIWESFRIPMQADFRFDTDDPLIVTLTFRPKDKPPVTWRIGRQLLAGDVQVRPVRLNRRWMVRIRLETRGRTALFEADLRCVEDWLHDTFGAVPMGEELDGVDWDAVVDDLLGRS</sequence>
<comment type="caution">
    <text evidence="7">The sequence shown here is derived from an EMBL/GenBank/DDBJ whole genome shotgun (WGS) entry which is preliminary data.</text>
</comment>
<accession>A0ABU7FQV0</accession>